<dbReference type="EMBL" id="VJXR01000005">
    <property type="protein sequence ID" value="TRW46934.1"/>
    <property type="molecule type" value="Genomic_DNA"/>
</dbReference>
<evidence type="ECO:0000313" key="3">
    <source>
        <dbReference type="Proteomes" id="UP000318693"/>
    </source>
</evidence>
<gene>
    <name evidence="2" type="ORF">FJ693_02825</name>
</gene>
<sequence>MAASTCVRAGEISPGHDSFTGSPSTADRLTGSVAVDGQRRHGGSSRDVRRGRPTLVCPCLPVVDGLSSGRLDQDEGVSSFRKGDHGEPDSVRFEAAGLRWLGEAPGGVAVAEVLSEGPGWLETARVHPGGATAAAAEQLGRALARTHAAGAPHLGCPPAGWTGDGFMGRAQLPLRGTPGPDSWGEFYAADRVLPYLAGAVANGAIDTAGERTVRRCADRLATGELDAPQPRLVTRPAARLHGDLWSGNVLWGERDGIVAATLIDPAAHGGHAESDLAQLGVFGAPHLDRVVAAYDEISPLAPGWRERVGLHQLHMLIVHAALFGGSYGRQTVRTAARYA</sequence>
<dbReference type="Pfam" id="PF03881">
    <property type="entry name" value="Fructosamin_kin"/>
    <property type="match status" value="1"/>
</dbReference>
<dbReference type="Proteomes" id="UP000318693">
    <property type="component" value="Unassembled WGS sequence"/>
</dbReference>
<dbReference type="PANTHER" id="PTHR12149">
    <property type="entry name" value="FRUCTOSAMINE 3 KINASE-RELATED PROTEIN"/>
    <property type="match status" value="1"/>
</dbReference>
<dbReference type="Gene3D" id="1.10.510.10">
    <property type="entry name" value="Transferase(Phosphotransferase) domain 1"/>
    <property type="match status" value="1"/>
</dbReference>
<dbReference type="GO" id="GO:0016740">
    <property type="term" value="F:transferase activity"/>
    <property type="evidence" value="ECO:0007669"/>
    <property type="project" value="UniProtKB-KW"/>
</dbReference>
<dbReference type="SUPFAM" id="SSF56112">
    <property type="entry name" value="Protein kinase-like (PK-like)"/>
    <property type="match status" value="1"/>
</dbReference>
<dbReference type="InterPro" id="IPR011009">
    <property type="entry name" value="Kinase-like_dom_sf"/>
</dbReference>
<dbReference type="AlphaFoldDB" id="A0A552WVV7"/>
<keyword evidence="2" id="KW-0808">Transferase</keyword>
<protein>
    <submittedName>
        <fullName evidence="2">Phosphotransferase</fullName>
    </submittedName>
</protein>
<dbReference type="Gene3D" id="1.20.1270.240">
    <property type="match status" value="1"/>
</dbReference>
<evidence type="ECO:0000256" key="1">
    <source>
        <dbReference type="SAM" id="MobiDB-lite"/>
    </source>
</evidence>
<accession>A0A552WVV7</accession>
<dbReference type="PANTHER" id="PTHR12149:SF8">
    <property type="entry name" value="PROTEIN-RIBULOSAMINE 3-KINASE"/>
    <property type="match status" value="1"/>
</dbReference>
<evidence type="ECO:0000313" key="2">
    <source>
        <dbReference type="EMBL" id="TRW46934.1"/>
    </source>
</evidence>
<comment type="caution">
    <text evidence="2">The sequence shown here is derived from an EMBL/GenBank/DDBJ whole genome shotgun (WGS) entry which is preliminary data.</text>
</comment>
<proteinExistence type="predicted"/>
<keyword evidence="3" id="KW-1185">Reference proteome</keyword>
<feature type="region of interest" description="Disordered" evidence="1">
    <location>
        <begin position="68"/>
        <end position="88"/>
    </location>
</feature>
<dbReference type="InterPro" id="IPR016477">
    <property type="entry name" value="Fructo-/Ketosamine-3-kinase"/>
</dbReference>
<name>A0A552WVV7_9MICO</name>
<organism evidence="2 3">
    <name type="scientific">Georgenia yuyongxinii</name>
    <dbReference type="NCBI Taxonomy" id="2589797"/>
    <lineage>
        <taxon>Bacteria</taxon>
        <taxon>Bacillati</taxon>
        <taxon>Actinomycetota</taxon>
        <taxon>Actinomycetes</taxon>
        <taxon>Micrococcales</taxon>
        <taxon>Bogoriellaceae</taxon>
        <taxon>Georgenia</taxon>
    </lineage>
</organism>
<reference evidence="2 3" key="1">
    <citation type="submission" date="2019-07" db="EMBL/GenBank/DDBJ databases">
        <title>Georgenia wutianyii sp. nov. and Georgenia *** sp. nov. isolated from plateau pika (Ochotona curzoniae) in the Qinghai-Tibet plateau of China.</title>
        <authorList>
            <person name="Tian Z."/>
        </authorList>
    </citation>
    <scope>NUCLEOTIDE SEQUENCE [LARGE SCALE GENOMIC DNA]</scope>
    <source>
        <strain evidence="2 3">Z446</strain>
    </source>
</reference>
<dbReference type="Gene3D" id="3.30.200.20">
    <property type="entry name" value="Phosphorylase Kinase, domain 1"/>
    <property type="match status" value="1"/>
</dbReference>
<feature type="region of interest" description="Disordered" evidence="1">
    <location>
        <begin position="1"/>
        <end position="50"/>
    </location>
</feature>